<feature type="domain" description="Gfo/Idh/MocA-like oxidoreductase bacterial type C-terminal" evidence="2">
    <location>
        <begin position="235"/>
        <end position="291"/>
    </location>
</feature>
<name>A0A1H3QX08_9BACT</name>
<feature type="domain" description="Gfo/Idh/MocA-like oxidoreductase N-terminal" evidence="1">
    <location>
        <begin position="49"/>
        <end position="187"/>
    </location>
</feature>
<dbReference type="Proteomes" id="UP000199663">
    <property type="component" value="Unassembled WGS sequence"/>
</dbReference>
<comment type="caution">
    <text evidence="3">The sequence shown here is derived from an EMBL/GenBank/DDBJ whole genome shotgun (WGS) entry which is preliminary data.</text>
</comment>
<sequence>MKKVAAPGKDISRRDFVKGAALSAAGFMIVPRHVLGGKDFTAPSDQVSLGIIGAGGKGRQNVEDFMVLPNVRITALSDPSNYWNLADFYYKSEAGRGPVIELLEDHYAQQNITTKIGEYTDFREMMEKEKGLDGIICSTPDHTHAYISLMALKAGKHVYCEKPLTHNIWEAREVAKVAKESGLATQMGNPGHSTDGIRETVEYLRAGVIGKVTEAYAWVPAGRWLSGLQGLPQGKTTLPVGFDWDQWIGPREKVDFHKDYVPVTWRDFWAYGCGALGDFGCHDLDAATWAFNLKAPESVQIFPAGFSNSEIAPYGEIGYYHFAEKGDQKALKLTWYSGGLTPDLHPMLPRGYTYPRRGSMFVGEKGVIINDGGNRTPQVFPENVRNNIKAPKQTLERSKGHYSDWIEAIKTGKPASSNFEYGARLTELTLLGVLSLRLGGKKIEWDYENMKAKEMPEADQYIRESVRPGWEM</sequence>
<proteinExistence type="predicted"/>
<dbReference type="PANTHER" id="PTHR43818">
    <property type="entry name" value="BCDNA.GH03377"/>
    <property type="match status" value="1"/>
</dbReference>
<dbReference type="Gene3D" id="3.40.50.720">
    <property type="entry name" value="NAD(P)-binding Rossmann-like Domain"/>
    <property type="match status" value="1"/>
</dbReference>
<gene>
    <name evidence="3" type="ORF">SAMN05444412_10762</name>
</gene>
<evidence type="ECO:0000259" key="1">
    <source>
        <dbReference type="Pfam" id="PF01408"/>
    </source>
</evidence>
<dbReference type="PANTHER" id="PTHR43818:SF10">
    <property type="entry name" value="NADH-DEPENDENT DEHYDROGENASE-RELATED"/>
    <property type="match status" value="1"/>
</dbReference>
<accession>A0A1H3QX08</accession>
<dbReference type="RefSeq" id="WP_019597668.1">
    <property type="nucleotide sequence ID" value="NZ_FNQC01000007.1"/>
</dbReference>
<evidence type="ECO:0000313" key="4">
    <source>
        <dbReference type="Proteomes" id="UP000199663"/>
    </source>
</evidence>
<dbReference type="SUPFAM" id="SSF51735">
    <property type="entry name" value="NAD(P)-binding Rossmann-fold domains"/>
    <property type="match status" value="1"/>
</dbReference>
<dbReference type="SUPFAM" id="SSF55347">
    <property type="entry name" value="Glyceraldehyde-3-phosphate dehydrogenase-like, C-terminal domain"/>
    <property type="match status" value="1"/>
</dbReference>
<evidence type="ECO:0000259" key="2">
    <source>
        <dbReference type="Pfam" id="PF19051"/>
    </source>
</evidence>
<reference evidence="3 4" key="1">
    <citation type="submission" date="2016-10" db="EMBL/GenBank/DDBJ databases">
        <authorList>
            <person name="Varghese N."/>
            <person name="Submissions S."/>
        </authorList>
    </citation>
    <scope>NUCLEOTIDE SEQUENCE [LARGE SCALE GENOMIC DNA]</scope>
    <source>
        <strain evidence="3 4">DSM 17997</strain>
    </source>
</reference>
<organism evidence="3 4">
    <name type="scientific">Rhodonellum ikkaensis</name>
    <dbReference type="NCBI Taxonomy" id="336829"/>
    <lineage>
        <taxon>Bacteria</taxon>
        <taxon>Pseudomonadati</taxon>
        <taxon>Bacteroidota</taxon>
        <taxon>Cytophagia</taxon>
        <taxon>Cytophagales</taxon>
        <taxon>Cytophagaceae</taxon>
        <taxon>Rhodonellum</taxon>
    </lineage>
</organism>
<keyword evidence="4" id="KW-1185">Reference proteome</keyword>
<dbReference type="Gene3D" id="3.30.360.10">
    <property type="entry name" value="Dihydrodipicolinate Reductase, domain 2"/>
    <property type="match status" value="1"/>
</dbReference>
<protein>
    <submittedName>
        <fullName evidence="3">Predicted dehydrogenase</fullName>
    </submittedName>
</protein>
<dbReference type="InterPro" id="IPR043906">
    <property type="entry name" value="Gfo/Idh/MocA_OxRdtase_bact_C"/>
</dbReference>
<dbReference type="Pfam" id="PF19051">
    <property type="entry name" value="GFO_IDH_MocA_C2"/>
    <property type="match status" value="1"/>
</dbReference>
<dbReference type="InterPro" id="IPR036291">
    <property type="entry name" value="NAD(P)-bd_dom_sf"/>
</dbReference>
<evidence type="ECO:0000313" key="3">
    <source>
        <dbReference type="EMBL" id="SDZ18074.1"/>
    </source>
</evidence>
<dbReference type="Pfam" id="PF01408">
    <property type="entry name" value="GFO_IDH_MocA"/>
    <property type="match status" value="1"/>
</dbReference>
<dbReference type="InterPro" id="IPR050463">
    <property type="entry name" value="Gfo/Idh/MocA_oxidrdct_glycsds"/>
</dbReference>
<dbReference type="EMBL" id="FNQC01000007">
    <property type="protein sequence ID" value="SDZ18074.1"/>
    <property type="molecule type" value="Genomic_DNA"/>
</dbReference>
<dbReference type="InterPro" id="IPR000683">
    <property type="entry name" value="Gfo/Idh/MocA-like_OxRdtase_N"/>
</dbReference>